<dbReference type="EMBL" id="JN566124">
    <property type="protein sequence ID" value="AEW50166.1"/>
    <property type="molecule type" value="Genomic_RNA"/>
</dbReference>
<dbReference type="Pfam" id="PF01107">
    <property type="entry name" value="MP"/>
    <property type="match status" value="1"/>
</dbReference>
<evidence type="ECO:0000313" key="3">
    <source>
        <dbReference type="Proteomes" id="UP000201821"/>
    </source>
</evidence>
<dbReference type="KEGG" id="vg:11493381"/>
<keyword evidence="3" id="KW-1185">Reference proteome</keyword>
<feature type="region of interest" description="Disordered" evidence="1">
    <location>
        <begin position="274"/>
        <end position="296"/>
    </location>
</feature>
<dbReference type="GeneID" id="11493381"/>
<evidence type="ECO:0000313" key="2">
    <source>
        <dbReference type="EMBL" id="AEW50166.1"/>
    </source>
</evidence>
<proteinExistence type="predicted"/>
<dbReference type="InterPro" id="IPR028919">
    <property type="entry name" value="Viral_movement"/>
</dbReference>
<sequence length="296" mass="32654">MSEVSKVESLLAPSKFVKISMSDKFKWKTPSRICTIVQSDTISMTGNGRQLFSFDVLKDSLKFAEEFIYMDLLGITLTGQWLLPKGTPGAAEVILLDSRLKGRASVLSVFKCVAADQEFQFLLKPGYSIACEDAKKSPFELVCNVTDLPVKQGFVPLSVEIACLVQFSNCVLTRSLTRKLGSKPNEKQFAVEEVDELMGSMTTLKQIEGLRRTKKDVVDSAVVQSYKVGKDIRPLPSEKVGRANSGFGPKKTKKKEIKVDLNKVRSGLSDMEFSDEASVNNDADSVIDHGLSYSET</sequence>
<reference evidence="2 3" key="1">
    <citation type="submission" date="2011-08" db="EMBL/GenBank/DDBJ databases">
        <authorList>
            <person name="Wei K."/>
            <person name="Gibbs A.J."/>
            <person name="Maclenzie A.M."/>
        </authorList>
    </citation>
    <scope>NUCLEOTIDE SEQUENCE [LARGE SCALE GENOMIC DNA]</scope>
    <source>
        <strain evidence="2">Larrimah</strain>
    </source>
</reference>
<name>G9I489_9VIRU</name>
<dbReference type="Proteomes" id="UP000201821">
    <property type="component" value="Segment"/>
</dbReference>
<dbReference type="OrthoDB" id="8677at10239"/>
<accession>G9I489</accession>
<evidence type="ECO:0000256" key="1">
    <source>
        <dbReference type="SAM" id="MobiDB-lite"/>
    </source>
</evidence>
<dbReference type="RefSeq" id="YP_004956729.1">
    <property type="nucleotide sequence ID" value="NC_016519.1"/>
</dbReference>
<organism evidence="2 3">
    <name type="scientific">Clitoria yellow mottle virus</name>
    <dbReference type="NCBI Taxonomy" id="1128119"/>
    <lineage>
        <taxon>Viruses</taxon>
        <taxon>Riboviria</taxon>
        <taxon>Orthornavirae</taxon>
        <taxon>Kitrinoviricota</taxon>
        <taxon>Alsuviricetes</taxon>
        <taxon>Martellivirales</taxon>
        <taxon>Virgaviridae</taxon>
        <taxon>Tobamovirus</taxon>
        <taxon>Tobamovirus clitoriae</taxon>
    </lineage>
</organism>
<protein>
    <submittedName>
        <fullName evidence="2">Movement protein</fullName>
    </submittedName>
</protein>